<evidence type="ECO:0000313" key="4">
    <source>
        <dbReference type="Proteomes" id="UP001152320"/>
    </source>
</evidence>
<comment type="caution">
    <text evidence="3">The sequence shown here is derived from an EMBL/GenBank/DDBJ whole genome shotgun (WGS) entry which is preliminary data.</text>
</comment>
<dbReference type="Pfam" id="PF00644">
    <property type="entry name" value="PARP"/>
    <property type="match status" value="1"/>
</dbReference>
<sequence>MGCFSISDVLKDYRRQSTNGEASDDNTITDGSFTPDPSPYGSLKSPYDDLYSLEYNQINGSFDTSEKLSAGDFVSSDVNFNKKHIYSANNLKKYVSTGTQKDGPLSIKKSNQTGSLTKVQESNQRNVEEKSGNCEHQENIIEKDPEETQDGSEKKNNVESGKTNELENEKHQDEDTDGRVENKKGKFADVFSDTESDDSSSSESEDEVDFSKGAELFLQLVKERREKRKQTQEADLSLDIGIESRLVGCATWEKSHVCPGEHVIQIDLLAVRRRYRKSGVGKYLLQKLKDPSMVGVYDSLVVYADHSAVDFFSGYGFSDDIVLNSKFSELDDNWTNCTLMCYLPPFTGQTVSHTSNESLDLKAMELEIQKWTLKSREAYQAQFGCLMRLRHEVIALRALVSSQQDVIESLTSQVDLLLSEKQDLEKKNLLQRVLALKAGVDLDGFEESPDTGYHEWDECEGGEEGANLDTNSLIQDLERRVREMGTESDVEGDEELIDWTVAEEFAFAMREDSLLGGNITVTKTKKAQPSQHTVDLYSSWCEKLSDPSMKTKMYFCGSLTHPERIHSILENGFSSLDFTCGDFGMGLYFSKHPSTAAHFSALGKLLLVEVTIGKAETITCQDKTRTAPTKGYDSIFTQGRLHQDEKTSTSVRSRQQEYVIFHPSQALPLYLLEYKSV</sequence>
<dbReference type="GO" id="GO:0003950">
    <property type="term" value="F:NAD+ poly-ADP-ribosyltransferase activity"/>
    <property type="evidence" value="ECO:0007669"/>
    <property type="project" value="InterPro"/>
</dbReference>
<organism evidence="3 4">
    <name type="scientific">Holothuria leucospilota</name>
    <name type="common">Black long sea cucumber</name>
    <name type="synonym">Mertensiothuria leucospilota</name>
    <dbReference type="NCBI Taxonomy" id="206669"/>
    <lineage>
        <taxon>Eukaryota</taxon>
        <taxon>Metazoa</taxon>
        <taxon>Echinodermata</taxon>
        <taxon>Eleutherozoa</taxon>
        <taxon>Echinozoa</taxon>
        <taxon>Holothuroidea</taxon>
        <taxon>Aspidochirotacea</taxon>
        <taxon>Aspidochirotida</taxon>
        <taxon>Holothuriidae</taxon>
        <taxon>Holothuria</taxon>
    </lineage>
</organism>
<dbReference type="Gene3D" id="3.40.630.30">
    <property type="match status" value="1"/>
</dbReference>
<dbReference type="Gene3D" id="3.90.228.10">
    <property type="match status" value="1"/>
</dbReference>
<reference evidence="3" key="1">
    <citation type="submission" date="2021-10" db="EMBL/GenBank/DDBJ databases">
        <title>Tropical sea cucumber genome reveals ecological adaptation and Cuvierian tubules defense mechanism.</title>
        <authorList>
            <person name="Chen T."/>
        </authorList>
    </citation>
    <scope>NUCLEOTIDE SEQUENCE</scope>
    <source>
        <strain evidence="3">Nanhai2018</strain>
        <tissue evidence="3">Muscle</tissue>
    </source>
</reference>
<name>A0A9Q1HCX8_HOLLE</name>
<dbReference type="AlphaFoldDB" id="A0A9Q1HCX8"/>
<feature type="compositionally biased region" description="Basic and acidic residues" evidence="1">
    <location>
        <begin position="151"/>
        <end position="187"/>
    </location>
</feature>
<keyword evidence="4" id="KW-1185">Reference proteome</keyword>
<dbReference type="Proteomes" id="UP001152320">
    <property type="component" value="Chromosome 6"/>
</dbReference>
<dbReference type="SUPFAM" id="SSF55729">
    <property type="entry name" value="Acyl-CoA N-acyltransferases (Nat)"/>
    <property type="match status" value="1"/>
</dbReference>
<proteinExistence type="predicted"/>
<feature type="compositionally biased region" description="Basic and acidic residues" evidence="1">
    <location>
        <begin position="126"/>
        <end position="143"/>
    </location>
</feature>
<evidence type="ECO:0000313" key="3">
    <source>
        <dbReference type="EMBL" id="KAJ8040738.1"/>
    </source>
</evidence>
<dbReference type="InterPro" id="IPR012317">
    <property type="entry name" value="Poly(ADP-ribose)pol_cat_dom"/>
</dbReference>
<evidence type="ECO:0000259" key="2">
    <source>
        <dbReference type="PROSITE" id="PS51186"/>
    </source>
</evidence>
<dbReference type="InterPro" id="IPR016181">
    <property type="entry name" value="Acyl_CoA_acyltransferase"/>
</dbReference>
<feature type="compositionally biased region" description="Polar residues" evidence="1">
    <location>
        <begin position="17"/>
        <end position="32"/>
    </location>
</feature>
<dbReference type="GO" id="GO:0016747">
    <property type="term" value="F:acyltransferase activity, transferring groups other than amino-acyl groups"/>
    <property type="evidence" value="ECO:0007669"/>
    <property type="project" value="InterPro"/>
</dbReference>
<evidence type="ECO:0000256" key="1">
    <source>
        <dbReference type="SAM" id="MobiDB-lite"/>
    </source>
</evidence>
<feature type="compositionally biased region" description="Acidic residues" evidence="1">
    <location>
        <begin position="192"/>
        <end position="208"/>
    </location>
</feature>
<dbReference type="InterPro" id="IPR000182">
    <property type="entry name" value="GNAT_dom"/>
</dbReference>
<dbReference type="EMBL" id="JAIZAY010000006">
    <property type="protein sequence ID" value="KAJ8040738.1"/>
    <property type="molecule type" value="Genomic_DNA"/>
</dbReference>
<gene>
    <name evidence="3" type="ORF">HOLleu_15125</name>
</gene>
<accession>A0A9Q1HCX8</accession>
<dbReference type="OrthoDB" id="10249393at2759"/>
<dbReference type="CDD" id="cd04301">
    <property type="entry name" value="NAT_SF"/>
    <property type="match status" value="1"/>
</dbReference>
<dbReference type="SUPFAM" id="SSF56399">
    <property type="entry name" value="ADP-ribosylation"/>
    <property type="match status" value="1"/>
</dbReference>
<feature type="compositionally biased region" description="Polar residues" evidence="1">
    <location>
        <begin position="108"/>
        <end position="125"/>
    </location>
</feature>
<feature type="region of interest" description="Disordered" evidence="1">
    <location>
        <begin position="17"/>
        <end position="44"/>
    </location>
</feature>
<dbReference type="Pfam" id="PF13673">
    <property type="entry name" value="Acetyltransf_10"/>
    <property type="match status" value="1"/>
</dbReference>
<feature type="region of interest" description="Disordered" evidence="1">
    <location>
        <begin position="96"/>
        <end position="208"/>
    </location>
</feature>
<feature type="domain" description="N-acetyltransferase" evidence="2">
    <location>
        <begin position="188"/>
        <end position="344"/>
    </location>
</feature>
<dbReference type="PROSITE" id="PS51186">
    <property type="entry name" value="GNAT"/>
    <property type="match status" value="1"/>
</dbReference>
<protein>
    <recommendedName>
        <fullName evidence="2">N-acetyltransferase domain-containing protein</fullName>
    </recommendedName>
</protein>